<evidence type="ECO:0000313" key="3">
    <source>
        <dbReference type="Proteomes" id="UP001209878"/>
    </source>
</evidence>
<gene>
    <name evidence="2" type="ORF">NP493_167g04065</name>
</gene>
<comment type="caution">
    <text evidence="2">The sequence shown here is derived from an EMBL/GenBank/DDBJ whole genome shotgun (WGS) entry which is preliminary data.</text>
</comment>
<keyword evidence="1" id="KW-0812">Transmembrane</keyword>
<sequence length="175" mass="18500">MSHQIATVLSARLMLYTPLVDLPILRRSAQSWAPCPLNSARSRNLKSSLVNSFSCRATVSLSVAHCLCSSWFCFRCCSMVSSSVVISLCCCSTVSLSVVISLCCCSTVCLSVVVALCCCSTVCLSVVVSLCCCSTVCLSVVVSLCCCSNESCCRSTVSWSRSTKGVRASMSLSSS</sequence>
<feature type="transmembrane region" description="Helical" evidence="1">
    <location>
        <begin position="94"/>
        <end position="116"/>
    </location>
</feature>
<keyword evidence="1" id="KW-1133">Transmembrane helix</keyword>
<feature type="transmembrane region" description="Helical" evidence="1">
    <location>
        <begin position="123"/>
        <end position="144"/>
    </location>
</feature>
<reference evidence="2" key="1">
    <citation type="journal article" date="2023" name="Mol. Biol. Evol.">
        <title>Third-Generation Sequencing Reveals the Adaptive Role of the Epigenome in Three Deep-Sea Polychaetes.</title>
        <authorList>
            <person name="Perez M."/>
            <person name="Aroh O."/>
            <person name="Sun Y."/>
            <person name="Lan Y."/>
            <person name="Juniper S.K."/>
            <person name="Young C.R."/>
            <person name="Angers B."/>
            <person name="Qian P.Y."/>
        </authorList>
    </citation>
    <scope>NUCLEOTIDE SEQUENCE</scope>
    <source>
        <strain evidence="2">R07B-5</strain>
    </source>
</reference>
<dbReference type="Proteomes" id="UP001209878">
    <property type="component" value="Unassembled WGS sequence"/>
</dbReference>
<evidence type="ECO:0000256" key="1">
    <source>
        <dbReference type="SAM" id="Phobius"/>
    </source>
</evidence>
<protein>
    <submittedName>
        <fullName evidence="2">Uncharacterized protein</fullName>
    </submittedName>
</protein>
<organism evidence="2 3">
    <name type="scientific">Ridgeia piscesae</name>
    <name type="common">Tubeworm</name>
    <dbReference type="NCBI Taxonomy" id="27915"/>
    <lineage>
        <taxon>Eukaryota</taxon>
        <taxon>Metazoa</taxon>
        <taxon>Spiralia</taxon>
        <taxon>Lophotrochozoa</taxon>
        <taxon>Annelida</taxon>
        <taxon>Polychaeta</taxon>
        <taxon>Sedentaria</taxon>
        <taxon>Canalipalpata</taxon>
        <taxon>Sabellida</taxon>
        <taxon>Siboglinidae</taxon>
        <taxon>Ridgeia</taxon>
    </lineage>
</organism>
<accession>A0AAD9P3B0</accession>
<evidence type="ECO:0000313" key="2">
    <source>
        <dbReference type="EMBL" id="KAK2187394.1"/>
    </source>
</evidence>
<keyword evidence="1" id="KW-0472">Membrane</keyword>
<keyword evidence="3" id="KW-1185">Reference proteome</keyword>
<dbReference type="EMBL" id="JAODUO010000167">
    <property type="protein sequence ID" value="KAK2187394.1"/>
    <property type="molecule type" value="Genomic_DNA"/>
</dbReference>
<proteinExistence type="predicted"/>
<name>A0AAD9P3B0_RIDPI</name>
<dbReference type="AlphaFoldDB" id="A0AAD9P3B0"/>